<keyword evidence="4" id="KW-0949">S-adenosyl-L-methionine</keyword>
<reference evidence="7 8" key="1">
    <citation type="submission" date="2015-10" db="EMBL/GenBank/DDBJ databases">
        <title>Candidatus Desulfofervidus auxilii, a hydrogenotrophic sulfate-reducing bacterium involved in the thermophilic anaerobic oxidation of methane.</title>
        <authorList>
            <person name="Krukenberg V."/>
            <person name="Richter M."/>
            <person name="Wegener G."/>
        </authorList>
    </citation>
    <scope>NUCLEOTIDE SEQUENCE [LARGE SCALE GENOMIC DNA]</scope>
    <source>
        <strain evidence="7 8">HS1</strain>
    </source>
</reference>
<evidence type="ECO:0000313" key="8">
    <source>
        <dbReference type="Proteomes" id="UP000070560"/>
    </source>
</evidence>
<dbReference type="InterPro" id="IPR029063">
    <property type="entry name" value="SAM-dependent_MTases_sf"/>
</dbReference>
<evidence type="ECO:0000259" key="6">
    <source>
        <dbReference type="Pfam" id="PF25371"/>
    </source>
</evidence>
<keyword evidence="2 7" id="KW-0489">Methyltransferase</keyword>
<dbReference type="Gene3D" id="3.40.50.150">
    <property type="entry name" value="Vaccinia Virus protein VP39"/>
    <property type="match status" value="1"/>
</dbReference>
<dbReference type="EMBL" id="CP013015">
    <property type="protein sequence ID" value="AMM40966.1"/>
    <property type="molecule type" value="Genomic_DNA"/>
</dbReference>
<evidence type="ECO:0000256" key="1">
    <source>
        <dbReference type="ARBA" id="ARBA00010815"/>
    </source>
</evidence>
<evidence type="ECO:0000313" key="7">
    <source>
        <dbReference type="EMBL" id="AMM40966.1"/>
    </source>
</evidence>
<evidence type="ECO:0000256" key="3">
    <source>
        <dbReference type="ARBA" id="ARBA00022679"/>
    </source>
</evidence>
<dbReference type="PANTHER" id="PTHR43667:SF1">
    <property type="entry name" value="CYCLOPROPANE-FATTY-ACYL-PHOSPHOLIPID SYNTHASE"/>
    <property type="match status" value="1"/>
</dbReference>
<protein>
    <submittedName>
        <fullName evidence="7">SAM-dependent methyltransferase</fullName>
    </submittedName>
</protein>
<dbReference type="RefSeq" id="WP_066062233.1">
    <property type="nucleotide sequence ID" value="NZ_CP013015.1"/>
</dbReference>
<dbReference type="GO" id="GO:0032259">
    <property type="term" value="P:methylation"/>
    <property type="evidence" value="ECO:0007669"/>
    <property type="project" value="UniProtKB-KW"/>
</dbReference>
<dbReference type="KEGG" id="daw:HS1_001162"/>
<dbReference type="PIRSF" id="PIRSF003085">
    <property type="entry name" value="CMAS"/>
    <property type="match status" value="1"/>
</dbReference>
<name>A0A7U4TI52_DESA2</name>
<dbReference type="OrthoDB" id="9782855at2"/>
<dbReference type="InterPro" id="IPR003333">
    <property type="entry name" value="CMAS"/>
</dbReference>
<dbReference type="PANTHER" id="PTHR43667">
    <property type="entry name" value="CYCLOPROPANE-FATTY-ACYL-PHOSPHOLIPID SYNTHASE"/>
    <property type="match status" value="1"/>
</dbReference>
<organism evidence="7 8">
    <name type="scientific">Desulfofervidus auxilii</name>
    <dbReference type="NCBI Taxonomy" id="1621989"/>
    <lineage>
        <taxon>Bacteria</taxon>
        <taxon>Pseudomonadati</taxon>
        <taxon>Thermodesulfobacteriota</taxon>
        <taxon>Candidatus Desulfofervidia</taxon>
        <taxon>Candidatus Desulfofervidales</taxon>
        <taxon>Candidatus Desulfofervidaceae</taxon>
        <taxon>Candidatus Desulfofervidus</taxon>
    </lineage>
</organism>
<proteinExistence type="inferred from homology"/>
<dbReference type="InterPro" id="IPR050723">
    <property type="entry name" value="CFA/CMAS"/>
</dbReference>
<dbReference type="InterPro" id="IPR057206">
    <property type="entry name" value="DUF7884"/>
</dbReference>
<evidence type="ECO:0000256" key="5">
    <source>
        <dbReference type="ARBA" id="ARBA00023098"/>
    </source>
</evidence>
<dbReference type="Pfam" id="PF02353">
    <property type="entry name" value="CMAS"/>
    <property type="match status" value="1"/>
</dbReference>
<evidence type="ECO:0000256" key="2">
    <source>
        <dbReference type="ARBA" id="ARBA00022603"/>
    </source>
</evidence>
<dbReference type="CDD" id="cd02440">
    <property type="entry name" value="AdoMet_MTases"/>
    <property type="match status" value="1"/>
</dbReference>
<evidence type="ECO:0000256" key="4">
    <source>
        <dbReference type="ARBA" id="ARBA00022691"/>
    </source>
</evidence>
<dbReference type="Proteomes" id="UP000070560">
    <property type="component" value="Chromosome"/>
</dbReference>
<dbReference type="Pfam" id="PF25371">
    <property type="entry name" value="DUF7884"/>
    <property type="match status" value="1"/>
</dbReference>
<dbReference type="GO" id="GO:0008610">
    <property type="term" value="P:lipid biosynthetic process"/>
    <property type="evidence" value="ECO:0007669"/>
    <property type="project" value="InterPro"/>
</dbReference>
<dbReference type="GO" id="GO:0008168">
    <property type="term" value="F:methyltransferase activity"/>
    <property type="evidence" value="ECO:0007669"/>
    <property type="project" value="UniProtKB-KW"/>
</dbReference>
<gene>
    <name evidence="7" type="ORF">HS1_001162</name>
</gene>
<dbReference type="AlphaFoldDB" id="A0A7U4TI52"/>
<sequence>MKELVNHILNSISKEISSEVVYWDGERIKFGQGKPLFRIHIKSPHVLKDLMQDLSIGFGENYMNNNIVVEGDLQRLLGIGVNLTPQRLNLPNKTKLRILINHIATLNSLRNIGRNIAHHYDLGNDFYQLMLDKNMTYSCAYFKTPRDSLEEAQDNKHQLICRKINLQDGDRLIDIGCGWGSFLVYAAKKFDITAVGCTLSHNQYEYAKKWVKKEGLEKKVSIFLEDYRRMSGRFNKFVSIGMYEHVGKNYASTFFRKVKSLLTDDSIGILHTIGYNNRQPTDPWLKKYIFPGGYLPALPEVLEHMTREGFYIIDVENLRPHYAKTLDEWIKRFESNIDKIKAMFGQKFINMWRLYLNGAAAGFKFGETNVYQILFLRNLEKLTPCYREDIYKNWE</sequence>
<dbReference type="SUPFAM" id="SSF53335">
    <property type="entry name" value="S-adenosyl-L-methionine-dependent methyltransferases"/>
    <property type="match status" value="1"/>
</dbReference>
<keyword evidence="8" id="KW-1185">Reference proteome</keyword>
<keyword evidence="5" id="KW-0443">Lipid metabolism</keyword>
<accession>A0A7U4TI52</accession>
<keyword evidence="3 7" id="KW-0808">Transferase</keyword>
<comment type="similarity">
    <text evidence="1">Belongs to the CFA/CMAS family.</text>
</comment>
<feature type="domain" description="DUF7884" evidence="6">
    <location>
        <begin position="13"/>
        <end position="78"/>
    </location>
</feature>